<keyword evidence="4 8" id="KW-0812">Transmembrane</keyword>
<evidence type="ECO:0000256" key="7">
    <source>
        <dbReference type="SAM" id="MobiDB-lite"/>
    </source>
</evidence>
<feature type="transmembrane region" description="Helical" evidence="8">
    <location>
        <begin position="600"/>
        <end position="621"/>
    </location>
</feature>
<reference evidence="9 10" key="1">
    <citation type="submission" date="2024-04" db="EMBL/GenBank/DDBJ databases">
        <authorList>
            <consortium name="Genoscope - CEA"/>
            <person name="William W."/>
        </authorList>
    </citation>
    <scope>NUCLEOTIDE SEQUENCE [LARGE SCALE GENOMIC DNA]</scope>
</reference>
<feature type="transmembrane region" description="Helical" evidence="8">
    <location>
        <begin position="668"/>
        <end position="691"/>
    </location>
</feature>
<feature type="compositionally biased region" description="Polar residues" evidence="7">
    <location>
        <begin position="797"/>
        <end position="809"/>
    </location>
</feature>
<keyword evidence="3" id="KW-1003">Cell membrane</keyword>
<evidence type="ECO:0000313" key="10">
    <source>
        <dbReference type="Proteomes" id="UP001497497"/>
    </source>
</evidence>
<dbReference type="GO" id="GO:0044341">
    <property type="term" value="P:sodium-dependent phosphate transport"/>
    <property type="evidence" value="ECO:0007669"/>
    <property type="project" value="InterPro"/>
</dbReference>
<evidence type="ECO:0000256" key="4">
    <source>
        <dbReference type="ARBA" id="ARBA00022692"/>
    </source>
</evidence>
<dbReference type="PANTHER" id="PTHR10010">
    <property type="entry name" value="SOLUTE CARRIER FAMILY 34 SODIUM PHOSPHATE , MEMBER 2-RELATED"/>
    <property type="match status" value="1"/>
</dbReference>
<gene>
    <name evidence="9" type="ORF">GSLYS_00011685001</name>
</gene>
<evidence type="ECO:0000313" key="9">
    <source>
        <dbReference type="EMBL" id="CAL1537783.1"/>
    </source>
</evidence>
<dbReference type="NCBIfam" id="NF037997">
    <property type="entry name" value="Na_Pi_symport"/>
    <property type="match status" value="2"/>
</dbReference>
<proteinExistence type="inferred from homology"/>
<evidence type="ECO:0000256" key="8">
    <source>
        <dbReference type="SAM" id="Phobius"/>
    </source>
</evidence>
<evidence type="ECO:0000256" key="6">
    <source>
        <dbReference type="ARBA" id="ARBA00023136"/>
    </source>
</evidence>
<dbReference type="GO" id="GO:0005436">
    <property type="term" value="F:sodium:phosphate symporter activity"/>
    <property type="evidence" value="ECO:0007669"/>
    <property type="project" value="InterPro"/>
</dbReference>
<comment type="similarity">
    <text evidence="2">Belongs to the SLC34A transporter family.</text>
</comment>
<feature type="region of interest" description="Disordered" evidence="7">
    <location>
        <begin position="25"/>
        <end position="62"/>
    </location>
</feature>
<feature type="transmembrane region" description="Helical" evidence="8">
    <location>
        <begin position="182"/>
        <end position="202"/>
    </location>
</feature>
<evidence type="ECO:0000256" key="3">
    <source>
        <dbReference type="ARBA" id="ARBA00022475"/>
    </source>
</evidence>
<keyword evidence="5 8" id="KW-1133">Transmembrane helix</keyword>
<feature type="transmembrane region" description="Helical" evidence="8">
    <location>
        <begin position="145"/>
        <end position="170"/>
    </location>
</feature>
<feature type="transmembrane region" description="Helical" evidence="8">
    <location>
        <begin position="641"/>
        <end position="662"/>
    </location>
</feature>
<name>A0AAV2HUM1_LYMST</name>
<sequence length="809" mass="87977">MESKSHDNNKDVDGVEKCENIYTNGVQVKGHGNGGNSKTHGNGQSQLVPGNGQSPLVPGKQADIDEEDPWKVTSISKDYTPWSALSTKEKYVRGLTFVIKILLVIGCLYMFICSLDFLSSAFRLLGGEAAGKVFQQSDIMTNPVAGLMIGVLVTVLVQSSSTSTSIVVSMVGSGIMDIRTSIPIIMGANVGTSVTNTIVAIGQITDKGEFRRAFAGATVHDMFNWLTVLVLLPVEIVSGYLYYLTEAIVDSLPLVTDKGADKDILKVITEPFTELIVQVNKNAITNIARGKDADVDSAHAIMKVCCDKRTPADCCSDKLAKSFTFIKEGANYTQSQKLQVCSELRDCVGQNKYVAVPSCLSTPWSYKSYVITRDTELIDCDIFSGSSAEQECCQTRIGELKELSNTSYYRQGCETVSTCYTSLSHNFTMSRCMSSWSNVDHVVGEEFSCTKYTRDVEKITCISECQFLFKGMYPTLNDKAIGAILLVISLAILCACLVSIVKLLHSLLQGPMALLIKKFINADFPGPMAYFTGYLAIIIGAGLTIIVQSSSIFTSTLTPLVGIGVIELDRMYPLTLGSNIGTTTTAILSALANTSGLRNALQVAFCHLFFNITGILLFYPIPFLRFPIPLAKFLGNCTAKYRWFALVYILAMFFMVPALVFALSIPGWYVLLGVLGPIAVVIIFICIVKLIQAKRPQMLPNKLKNWKFLPEPLRSLEPYDKVMQKVFFCKRFQSETNDGKIPESSSKPGVITETNDGKIAASSSKPGVITETNDGKIAASSSKPGVITETNDGKIAASSSQPGINSTQL</sequence>
<evidence type="ECO:0000256" key="5">
    <source>
        <dbReference type="ARBA" id="ARBA00022989"/>
    </source>
</evidence>
<comment type="caution">
    <text evidence="9">The sequence shown here is derived from an EMBL/GenBank/DDBJ whole genome shotgun (WGS) entry which is preliminary data.</text>
</comment>
<feature type="transmembrane region" description="Helical" evidence="8">
    <location>
        <begin position="480"/>
        <end position="508"/>
    </location>
</feature>
<feature type="compositionally biased region" description="Polar residues" evidence="7">
    <location>
        <begin position="36"/>
        <end position="54"/>
    </location>
</feature>
<dbReference type="PANTHER" id="PTHR10010:SF46">
    <property type="entry name" value="SODIUM-DEPENDENT PHOSPHATE TRANSPORT PROTEIN 2B"/>
    <property type="match status" value="1"/>
</dbReference>
<evidence type="ECO:0000256" key="2">
    <source>
        <dbReference type="ARBA" id="ARBA00005808"/>
    </source>
</evidence>
<feature type="transmembrane region" description="Helical" evidence="8">
    <location>
        <begin position="222"/>
        <end position="243"/>
    </location>
</feature>
<keyword evidence="10" id="KW-1185">Reference proteome</keyword>
<protein>
    <submittedName>
        <fullName evidence="9">Uncharacterized protein</fullName>
    </submittedName>
</protein>
<feature type="transmembrane region" description="Helical" evidence="8">
    <location>
        <begin position="97"/>
        <end position="125"/>
    </location>
</feature>
<keyword evidence="6 8" id="KW-0472">Membrane</keyword>
<dbReference type="EMBL" id="CAXITT010000275">
    <property type="protein sequence ID" value="CAL1537783.1"/>
    <property type="molecule type" value="Genomic_DNA"/>
</dbReference>
<dbReference type="Proteomes" id="UP001497497">
    <property type="component" value="Unassembled WGS sequence"/>
</dbReference>
<feature type="transmembrane region" description="Helical" evidence="8">
    <location>
        <begin position="528"/>
        <end position="553"/>
    </location>
</feature>
<evidence type="ECO:0000256" key="1">
    <source>
        <dbReference type="ARBA" id="ARBA00004424"/>
    </source>
</evidence>
<dbReference type="GO" id="GO:0016324">
    <property type="term" value="C:apical plasma membrane"/>
    <property type="evidence" value="ECO:0007669"/>
    <property type="project" value="UniProtKB-SubCell"/>
</dbReference>
<accession>A0AAV2HUM1</accession>
<feature type="region of interest" description="Disordered" evidence="7">
    <location>
        <begin position="736"/>
        <end position="809"/>
    </location>
</feature>
<dbReference type="Pfam" id="PF02690">
    <property type="entry name" value="Na_Pi_cotrans"/>
    <property type="match status" value="2"/>
</dbReference>
<dbReference type="AlphaFoldDB" id="A0AAV2HUM1"/>
<dbReference type="InterPro" id="IPR003841">
    <property type="entry name" value="Na/Pi_transpt"/>
</dbReference>
<organism evidence="9 10">
    <name type="scientific">Lymnaea stagnalis</name>
    <name type="common">Great pond snail</name>
    <name type="synonym">Helix stagnalis</name>
    <dbReference type="NCBI Taxonomy" id="6523"/>
    <lineage>
        <taxon>Eukaryota</taxon>
        <taxon>Metazoa</taxon>
        <taxon>Spiralia</taxon>
        <taxon>Lophotrochozoa</taxon>
        <taxon>Mollusca</taxon>
        <taxon>Gastropoda</taxon>
        <taxon>Heterobranchia</taxon>
        <taxon>Euthyneura</taxon>
        <taxon>Panpulmonata</taxon>
        <taxon>Hygrophila</taxon>
        <taxon>Lymnaeoidea</taxon>
        <taxon>Lymnaeidae</taxon>
        <taxon>Lymnaea</taxon>
    </lineage>
</organism>
<comment type="subcellular location">
    <subcellularLocation>
        <location evidence="1">Apical cell membrane</location>
        <topology evidence="1">Multi-pass membrane protein</topology>
    </subcellularLocation>
</comment>